<proteinExistence type="predicted"/>
<evidence type="ECO:0000313" key="7">
    <source>
        <dbReference type="Proteomes" id="UP000561271"/>
    </source>
</evidence>
<dbReference type="Proteomes" id="UP000585609">
    <property type="component" value="Unassembled WGS sequence"/>
</dbReference>
<keyword evidence="1" id="KW-0560">Oxidoreductase</keyword>
<dbReference type="RefSeq" id="WP_176231206.1">
    <property type="nucleotide sequence ID" value="NZ_BLRZ01000057.1"/>
</dbReference>
<comment type="caution">
    <text evidence="3">The sequence shown here is derived from an EMBL/GenBank/DDBJ whole genome shotgun (WGS) entry which is preliminary data.</text>
</comment>
<evidence type="ECO:0000256" key="1">
    <source>
        <dbReference type="ARBA" id="ARBA00023002"/>
    </source>
</evidence>
<keyword evidence="10" id="KW-1185">Reference proteome</keyword>
<evidence type="ECO:0000313" key="6">
    <source>
        <dbReference type="EMBL" id="GFP39493.1"/>
    </source>
</evidence>
<dbReference type="PANTHER" id="PTHR42947:SF1">
    <property type="entry name" value="COB--COM HETERODISULFIDE REDUCTASE SUBUNIT B 1"/>
    <property type="match status" value="1"/>
</dbReference>
<feature type="domain" description="Cysteine-rich" evidence="2">
    <location>
        <begin position="3"/>
        <end position="85"/>
    </location>
</feature>
<dbReference type="EMBL" id="BLRZ01000057">
    <property type="protein sequence ID" value="GFP30316.1"/>
    <property type="molecule type" value="Genomic_DNA"/>
</dbReference>
<evidence type="ECO:0000313" key="8">
    <source>
        <dbReference type="Proteomes" id="UP000569018"/>
    </source>
</evidence>
<dbReference type="PANTHER" id="PTHR42947">
    <property type="entry name" value="COB--COM HETERODISULFIDE REDUCTASE SUBUNIT B 1"/>
    <property type="match status" value="1"/>
</dbReference>
<dbReference type="Pfam" id="PF02754">
    <property type="entry name" value="CCG"/>
    <property type="match status" value="2"/>
</dbReference>
<name>A0A6V8NX22_9ACTN</name>
<dbReference type="EMBL" id="BLSC01000031">
    <property type="protein sequence ID" value="GFP36911.1"/>
    <property type="molecule type" value="Genomic_DNA"/>
</dbReference>
<evidence type="ECO:0000259" key="2">
    <source>
        <dbReference type="Pfam" id="PF02754"/>
    </source>
</evidence>
<reference evidence="7 8" key="1">
    <citation type="journal article" date="2020" name="Front. Microbiol.">
        <title>Single-cell genomics of novel Actinobacteria with the Wood-Ljungdahl pathway discovered in a serpentinizing system.</title>
        <authorList>
            <person name="Merino N."/>
            <person name="Kawai M."/>
            <person name="Boyd E.S."/>
            <person name="Colman D.R."/>
            <person name="McGlynn S.E."/>
            <person name="Nealson K.H."/>
            <person name="Kurokawa K."/>
            <person name="Hongoh Y."/>
        </authorList>
    </citation>
    <scope>NUCLEOTIDE SEQUENCE [LARGE SCALE GENOMIC DNA]</scope>
    <source>
        <strain evidence="3 9">S09_30</strain>
        <strain evidence="4 10">S34</strain>
        <strain evidence="5 7">S44</strain>
        <strain evidence="6 8">S47</strain>
    </source>
</reference>
<dbReference type="GO" id="GO:0016491">
    <property type="term" value="F:oxidoreductase activity"/>
    <property type="evidence" value="ECO:0007669"/>
    <property type="project" value="UniProtKB-KW"/>
</dbReference>
<evidence type="ECO:0000313" key="10">
    <source>
        <dbReference type="Proteomes" id="UP000588083"/>
    </source>
</evidence>
<evidence type="ECO:0000313" key="5">
    <source>
        <dbReference type="EMBL" id="GFP36911.1"/>
    </source>
</evidence>
<dbReference type="AlphaFoldDB" id="A0A6V8NX22"/>
<dbReference type="Proteomes" id="UP000569018">
    <property type="component" value="Unassembled WGS sequence"/>
</dbReference>
<dbReference type="InterPro" id="IPR051278">
    <property type="entry name" value="HdrB/HdrD_reductase"/>
</dbReference>
<dbReference type="EMBL" id="BLRW01000202">
    <property type="protein sequence ID" value="GFP23801.1"/>
    <property type="molecule type" value="Genomic_DNA"/>
</dbReference>
<organism evidence="3 9">
    <name type="scientific">Candidatus Hakubella thermalkaliphila</name>
    <dbReference type="NCBI Taxonomy" id="2754717"/>
    <lineage>
        <taxon>Bacteria</taxon>
        <taxon>Bacillati</taxon>
        <taxon>Actinomycetota</taxon>
        <taxon>Actinomycetota incertae sedis</taxon>
        <taxon>Candidatus Hakubellales</taxon>
        <taxon>Candidatus Hakubellaceae</taxon>
        <taxon>Candidatus Hakubella</taxon>
    </lineage>
</organism>
<protein>
    <submittedName>
        <fullName evidence="3">Heterodisulfide reductase subunit B2</fullName>
    </submittedName>
</protein>
<dbReference type="EMBL" id="BLSD01000058">
    <property type="protein sequence ID" value="GFP39493.1"/>
    <property type="molecule type" value="Genomic_DNA"/>
</dbReference>
<dbReference type="Gene3D" id="3.40.50.11810">
    <property type="match status" value="1"/>
</dbReference>
<feature type="domain" description="Cysteine-rich" evidence="2">
    <location>
        <begin position="142"/>
        <end position="232"/>
    </location>
</feature>
<evidence type="ECO:0000313" key="4">
    <source>
        <dbReference type="EMBL" id="GFP30316.1"/>
    </source>
</evidence>
<accession>A0A6V8NX22</accession>
<evidence type="ECO:0000313" key="3">
    <source>
        <dbReference type="EMBL" id="GFP23801.1"/>
    </source>
</evidence>
<dbReference type="Proteomes" id="UP000561271">
    <property type="component" value="Unassembled WGS sequence"/>
</dbReference>
<gene>
    <name evidence="3" type="ORF">HKBW3S09_01266</name>
    <name evidence="4" type="ORF">HKBW3S34_01237</name>
    <name evidence="5" type="ORF">HKBW3S44_00592</name>
    <name evidence="6" type="ORF">HKBW3S47_01191</name>
</gene>
<dbReference type="Gene3D" id="1.20.1050.140">
    <property type="match status" value="1"/>
</dbReference>
<sequence>MKVGYYPGCTLNSTAEEYNISARKVCASLGIELVEISDWTCCGASAAHAASHLMAVALPLKNLLAYQKLGPDTLVLPCAACYSRFKAAAYLYPAHEEEMEEIFREKYDQALEIRSLLNFLTGEELLRSIKERVKEPLTYLRVVAYYGCLLTRPPRITGEEQYEYPTFMEELIGELGAEPLDWSYKTECCGMSFSLSAPELVIKLCGDILRNAKDVGANVIAVACPLCQANLDTRQREVEKRYQVNLDLPILYFTQLIGLALGMTPAELGLRKHLVPLRV</sequence>
<dbReference type="InterPro" id="IPR004017">
    <property type="entry name" value="Cys_rich_dom"/>
</dbReference>
<dbReference type="Proteomes" id="UP000588083">
    <property type="component" value="Unassembled WGS sequence"/>
</dbReference>
<evidence type="ECO:0000313" key="9">
    <source>
        <dbReference type="Proteomes" id="UP000585609"/>
    </source>
</evidence>